<feature type="chain" id="PRO_5002804690" evidence="1">
    <location>
        <begin position="20"/>
        <end position="81"/>
    </location>
</feature>
<name>B4GYY0_DROPE</name>
<evidence type="ECO:0000313" key="2">
    <source>
        <dbReference type="EMBL" id="EDW27998.1"/>
    </source>
</evidence>
<keyword evidence="3" id="KW-1185">Reference proteome</keyword>
<accession>B4GYY0</accession>
<evidence type="ECO:0000256" key="1">
    <source>
        <dbReference type="SAM" id="SignalP"/>
    </source>
</evidence>
<feature type="signal peptide" evidence="1">
    <location>
        <begin position="1"/>
        <end position="19"/>
    </location>
</feature>
<sequence>MKFFTVLLLLCAMAGCSIAVSTISTTTGTGTPSGTYTTTYRWTDDATTLAPAASPPSNPCGGFGGPCGKIPRDGKKLYFFY</sequence>
<proteinExistence type="predicted"/>
<organism evidence="3">
    <name type="scientific">Drosophila persimilis</name>
    <name type="common">Fruit fly</name>
    <dbReference type="NCBI Taxonomy" id="7234"/>
    <lineage>
        <taxon>Eukaryota</taxon>
        <taxon>Metazoa</taxon>
        <taxon>Ecdysozoa</taxon>
        <taxon>Arthropoda</taxon>
        <taxon>Hexapoda</taxon>
        <taxon>Insecta</taxon>
        <taxon>Pterygota</taxon>
        <taxon>Neoptera</taxon>
        <taxon>Endopterygota</taxon>
        <taxon>Diptera</taxon>
        <taxon>Brachycera</taxon>
        <taxon>Muscomorpha</taxon>
        <taxon>Ephydroidea</taxon>
        <taxon>Drosophilidae</taxon>
        <taxon>Drosophila</taxon>
        <taxon>Sophophora</taxon>
    </lineage>
</organism>
<dbReference type="PROSITE" id="PS51257">
    <property type="entry name" value="PROKAR_LIPOPROTEIN"/>
    <property type="match status" value="1"/>
</dbReference>
<dbReference type="Proteomes" id="UP000008744">
    <property type="component" value="Unassembled WGS sequence"/>
</dbReference>
<protein>
    <submittedName>
        <fullName evidence="2">GL27270</fullName>
    </submittedName>
</protein>
<evidence type="ECO:0000313" key="3">
    <source>
        <dbReference type="Proteomes" id="UP000008744"/>
    </source>
</evidence>
<gene>
    <name evidence="2" type="primary">Dper\GL27270</name>
    <name evidence="2" type="ORF">Dper_GL27270</name>
</gene>
<dbReference type="HOGENOM" id="CLU_2471457_0_0_1"/>
<reference evidence="2 3" key="1">
    <citation type="journal article" date="2007" name="Nature">
        <title>Evolution of genes and genomes on the Drosophila phylogeny.</title>
        <authorList>
            <consortium name="Drosophila 12 Genomes Consortium"/>
            <person name="Clark A.G."/>
            <person name="Eisen M.B."/>
            <person name="Smith D.R."/>
            <person name="Bergman C.M."/>
            <person name="Oliver B."/>
            <person name="Markow T.A."/>
            <person name="Kaufman T.C."/>
            <person name="Kellis M."/>
            <person name="Gelbart W."/>
            <person name="Iyer V.N."/>
            <person name="Pollard D.A."/>
            <person name="Sackton T.B."/>
            <person name="Larracuente A.M."/>
            <person name="Singh N.D."/>
            <person name="Abad J.P."/>
            <person name="Abt D.N."/>
            <person name="Adryan B."/>
            <person name="Aguade M."/>
            <person name="Akashi H."/>
            <person name="Anderson W.W."/>
            <person name="Aquadro C.F."/>
            <person name="Ardell D.H."/>
            <person name="Arguello R."/>
            <person name="Artieri C.G."/>
            <person name="Barbash D.A."/>
            <person name="Barker D."/>
            <person name="Barsanti P."/>
            <person name="Batterham P."/>
            <person name="Batzoglou S."/>
            <person name="Begun D."/>
            <person name="Bhutkar A."/>
            <person name="Blanco E."/>
            <person name="Bosak S.A."/>
            <person name="Bradley R.K."/>
            <person name="Brand A.D."/>
            <person name="Brent M.R."/>
            <person name="Brooks A.N."/>
            <person name="Brown R.H."/>
            <person name="Butlin R.K."/>
            <person name="Caggese C."/>
            <person name="Calvi B.R."/>
            <person name="Bernardo de Carvalho A."/>
            <person name="Caspi A."/>
            <person name="Castrezana S."/>
            <person name="Celniker S.E."/>
            <person name="Chang J.L."/>
            <person name="Chapple C."/>
            <person name="Chatterji S."/>
            <person name="Chinwalla A."/>
            <person name="Civetta A."/>
            <person name="Clifton S.W."/>
            <person name="Comeron J.M."/>
            <person name="Costello J.C."/>
            <person name="Coyne J.A."/>
            <person name="Daub J."/>
            <person name="David R.G."/>
            <person name="Delcher A.L."/>
            <person name="Delehaunty K."/>
            <person name="Do C.B."/>
            <person name="Ebling H."/>
            <person name="Edwards K."/>
            <person name="Eickbush T."/>
            <person name="Evans J.D."/>
            <person name="Filipski A."/>
            <person name="Findeiss S."/>
            <person name="Freyhult E."/>
            <person name="Fulton L."/>
            <person name="Fulton R."/>
            <person name="Garcia A.C."/>
            <person name="Gardiner A."/>
            <person name="Garfield D.A."/>
            <person name="Garvin B.E."/>
            <person name="Gibson G."/>
            <person name="Gilbert D."/>
            <person name="Gnerre S."/>
            <person name="Godfrey J."/>
            <person name="Good R."/>
            <person name="Gotea V."/>
            <person name="Gravely B."/>
            <person name="Greenberg A.J."/>
            <person name="Griffiths-Jones S."/>
            <person name="Gross S."/>
            <person name="Guigo R."/>
            <person name="Gustafson E.A."/>
            <person name="Haerty W."/>
            <person name="Hahn M.W."/>
            <person name="Halligan D.L."/>
            <person name="Halpern A.L."/>
            <person name="Halter G.M."/>
            <person name="Han M.V."/>
            <person name="Heger A."/>
            <person name="Hillier L."/>
            <person name="Hinrichs A.S."/>
            <person name="Holmes I."/>
            <person name="Hoskins R.A."/>
            <person name="Hubisz M.J."/>
            <person name="Hultmark D."/>
            <person name="Huntley M.A."/>
            <person name="Jaffe D.B."/>
            <person name="Jagadeeshan S."/>
            <person name="Jeck W.R."/>
            <person name="Johnson J."/>
            <person name="Jones C.D."/>
            <person name="Jordan W.C."/>
            <person name="Karpen G.H."/>
            <person name="Kataoka E."/>
            <person name="Keightley P.D."/>
            <person name="Kheradpour P."/>
            <person name="Kirkness E.F."/>
            <person name="Koerich L.B."/>
            <person name="Kristiansen K."/>
            <person name="Kudrna D."/>
            <person name="Kulathinal R.J."/>
            <person name="Kumar S."/>
            <person name="Kwok R."/>
            <person name="Lander E."/>
            <person name="Langley C.H."/>
            <person name="Lapoint R."/>
            <person name="Lazzaro B.P."/>
            <person name="Lee S.J."/>
            <person name="Levesque L."/>
            <person name="Li R."/>
            <person name="Lin C.F."/>
            <person name="Lin M.F."/>
            <person name="Lindblad-Toh K."/>
            <person name="Llopart A."/>
            <person name="Long M."/>
            <person name="Low L."/>
            <person name="Lozovsky E."/>
            <person name="Lu J."/>
            <person name="Luo M."/>
            <person name="Machado C.A."/>
            <person name="Makalowski W."/>
            <person name="Marzo M."/>
            <person name="Matsuda M."/>
            <person name="Matzkin L."/>
            <person name="McAllister B."/>
            <person name="McBride C.S."/>
            <person name="McKernan B."/>
            <person name="McKernan K."/>
            <person name="Mendez-Lago M."/>
            <person name="Minx P."/>
            <person name="Mollenhauer M.U."/>
            <person name="Montooth K."/>
            <person name="Mount S.M."/>
            <person name="Mu X."/>
            <person name="Myers E."/>
            <person name="Negre B."/>
            <person name="Newfeld S."/>
            <person name="Nielsen R."/>
            <person name="Noor M.A."/>
            <person name="O'Grady P."/>
            <person name="Pachter L."/>
            <person name="Papaceit M."/>
            <person name="Parisi M.J."/>
            <person name="Parisi M."/>
            <person name="Parts L."/>
            <person name="Pedersen J.S."/>
            <person name="Pesole G."/>
            <person name="Phillippy A.M."/>
            <person name="Ponting C.P."/>
            <person name="Pop M."/>
            <person name="Porcelli D."/>
            <person name="Powell J.R."/>
            <person name="Prohaska S."/>
            <person name="Pruitt K."/>
            <person name="Puig M."/>
            <person name="Quesneville H."/>
            <person name="Ram K.R."/>
            <person name="Rand D."/>
            <person name="Rasmussen M.D."/>
            <person name="Reed L.K."/>
            <person name="Reenan R."/>
            <person name="Reily A."/>
            <person name="Remington K.A."/>
            <person name="Rieger T.T."/>
            <person name="Ritchie M.G."/>
            <person name="Robin C."/>
            <person name="Rogers Y.H."/>
            <person name="Rohde C."/>
            <person name="Rozas J."/>
            <person name="Rubenfield M.J."/>
            <person name="Ruiz A."/>
            <person name="Russo S."/>
            <person name="Salzberg S.L."/>
            <person name="Sanchez-Gracia A."/>
            <person name="Saranga D.J."/>
            <person name="Sato H."/>
            <person name="Schaeffer S.W."/>
            <person name="Schatz M.C."/>
            <person name="Schlenke T."/>
            <person name="Schwartz R."/>
            <person name="Segarra C."/>
            <person name="Singh R.S."/>
            <person name="Sirot L."/>
            <person name="Sirota M."/>
            <person name="Sisneros N.B."/>
            <person name="Smith C.D."/>
            <person name="Smith T.F."/>
            <person name="Spieth J."/>
            <person name="Stage D.E."/>
            <person name="Stark A."/>
            <person name="Stephan W."/>
            <person name="Strausberg R.L."/>
            <person name="Strempel S."/>
            <person name="Sturgill D."/>
            <person name="Sutton G."/>
            <person name="Sutton G.G."/>
            <person name="Tao W."/>
            <person name="Teichmann S."/>
            <person name="Tobari Y.N."/>
            <person name="Tomimura Y."/>
            <person name="Tsolas J.M."/>
            <person name="Valente V.L."/>
            <person name="Venter E."/>
            <person name="Venter J.C."/>
            <person name="Vicario S."/>
            <person name="Vieira F.G."/>
            <person name="Vilella A.J."/>
            <person name="Villasante A."/>
            <person name="Walenz B."/>
            <person name="Wang J."/>
            <person name="Wasserman M."/>
            <person name="Watts T."/>
            <person name="Wilson D."/>
            <person name="Wilson R.K."/>
            <person name="Wing R.A."/>
            <person name="Wolfner M.F."/>
            <person name="Wong A."/>
            <person name="Wong G.K."/>
            <person name="Wu C.I."/>
            <person name="Wu G."/>
            <person name="Yamamoto D."/>
            <person name="Yang H.P."/>
            <person name="Yang S.P."/>
            <person name="Yorke J.A."/>
            <person name="Yoshida K."/>
            <person name="Zdobnov E."/>
            <person name="Zhang P."/>
            <person name="Zhang Y."/>
            <person name="Zimin A.V."/>
            <person name="Baldwin J."/>
            <person name="Abdouelleil A."/>
            <person name="Abdulkadir J."/>
            <person name="Abebe A."/>
            <person name="Abera B."/>
            <person name="Abreu J."/>
            <person name="Acer S.C."/>
            <person name="Aftuck L."/>
            <person name="Alexander A."/>
            <person name="An P."/>
            <person name="Anderson E."/>
            <person name="Anderson S."/>
            <person name="Arachi H."/>
            <person name="Azer M."/>
            <person name="Bachantsang P."/>
            <person name="Barry A."/>
            <person name="Bayul T."/>
            <person name="Berlin A."/>
            <person name="Bessette D."/>
            <person name="Bloom T."/>
            <person name="Blye J."/>
            <person name="Boguslavskiy L."/>
            <person name="Bonnet C."/>
            <person name="Boukhgalter B."/>
            <person name="Bourzgui I."/>
            <person name="Brown A."/>
            <person name="Cahill P."/>
            <person name="Channer S."/>
            <person name="Cheshatsang Y."/>
            <person name="Chuda L."/>
            <person name="Citroen M."/>
            <person name="Collymore A."/>
            <person name="Cooke P."/>
            <person name="Costello M."/>
            <person name="D'Aco K."/>
            <person name="Daza R."/>
            <person name="De Haan G."/>
            <person name="DeGray S."/>
            <person name="DeMaso C."/>
            <person name="Dhargay N."/>
            <person name="Dooley K."/>
            <person name="Dooley E."/>
            <person name="Doricent M."/>
            <person name="Dorje P."/>
            <person name="Dorjee K."/>
            <person name="Dupes A."/>
            <person name="Elong R."/>
            <person name="Falk J."/>
            <person name="Farina A."/>
            <person name="Faro S."/>
            <person name="Ferguson D."/>
            <person name="Fisher S."/>
            <person name="Foley C.D."/>
            <person name="Franke A."/>
            <person name="Friedrich D."/>
            <person name="Gadbois L."/>
            <person name="Gearin G."/>
            <person name="Gearin C.R."/>
            <person name="Giannoukos G."/>
            <person name="Goode T."/>
            <person name="Graham J."/>
            <person name="Grandbois E."/>
            <person name="Grewal S."/>
            <person name="Gyaltsen K."/>
            <person name="Hafez N."/>
            <person name="Hagos B."/>
            <person name="Hall J."/>
            <person name="Henson C."/>
            <person name="Hollinger A."/>
            <person name="Honan T."/>
            <person name="Huard M.D."/>
            <person name="Hughes L."/>
            <person name="Hurhula B."/>
            <person name="Husby M.E."/>
            <person name="Kamat A."/>
            <person name="Kanga B."/>
            <person name="Kashin S."/>
            <person name="Khazanovich D."/>
            <person name="Kisner P."/>
            <person name="Lance K."/>
            <person name="Lara M."/>
            <person name="Lee W."/>
            <person name="Lennon N."/>
            <person name="Letendre F."/>
            <person name="LeVine R."/>
            <person name="Lipovsky A."/>
            <person name="Liu X."/>
            <person name="Liu J."/>
            <person name="Liu S."/>
            <person name="Lokyitsang T."/>
            <person name="Lokyitsang Y."/>
            <person name="Lubonja R."/>
            <person name="Lui A."/>
            <person name="MacDonald P."/>
            <person name="Magnisalis V."/>
            <person name="Maru K."/>
            <person name="Matthews C."/>
            <person name="McCusker W."/>
            <person name="McDonough S."/>
            <person name="Mehta T."/>
            <person name="Meldrim J."/>
            <person name="Meneus L."/>
            <person name="Mihai O."/>
            <person name="Mihalev A."/>
            <person name="Mihova T."/>
            <person name="Mittelman R."/>
            <person name="Mlenga V."/>
            <person name="Montmayeur A."/>
            <person name="Mulrain L."/>
            <person name="Navidi A."/>
            <person name="Naylor J."/>
            <person name="Negash T."/>
            <person name="Nguyen T."/>
            <person name="Nguyen N."/>
            <person name="Nicol R."/>
            <person name="Norbu C."/>
            <person name="Norbu N."/>
            <person name="Novod N."/>
            <person name="O'Neill B."/>
            <person name="Osman S."/>
            <person name="Markiewicz E."/>
            <person name="Oyono O.L."/>
            <person name="Patti C."/>
            <person name="Phunkhang P."/>
            <person name="Pierre F."/>
            <person name="Priest M."/>
            <person name="Raghuraman S."/>
            <person name="Rege F."/>
            <person name="Reyes R."/>
            <person name="Rise C."/>
            <person name="Rogov P."/>
            <person name="Ross K."/>
            <person name="Ryan E."/>
            <person name="Settipalli S."/>
            <person name="Shea T."/>
            <person name="Sherpa N."/>
            <person name="Shi L."/>
            <person name="Shih D."/>
            <person name="Sparrow T."/>
            <person name="Spaulding J."/>
            <person name="Stalker J."/>
            <person name="Stange-Thomann N."/>
            <person name="Stavropoulos S."/>
            <person name="Stone C."/>
            <person name="Strader C."/>
            <person name="Tesfaye S."/>
            <person name="Thomson T."/>
            <person name="Thoulutsang Y."/>
            <person name="Thoulutsang D."/>
            <person name="Topham K."/>
            <person name="Topping I."/>
            <person name="Tsamla T."/>
            <person name="Vassiliev H."/>
            <person name="Vo A."/>
            <person name="Wangchuk T."/>
            <person name="Wangdi T."/>
            <person name="Weiand M."/>
            <person name="Wilkinson J."/>
            <person name="Wilson A."/>
            <person name="Yadav S."/>
            <person name="Young G."/>
            <person name="Yu Q."/>
            <person name="Zembek L."/>
            <person name="Zhong D."/>
            <person name="Zimmer A."/>
            <person name="Zwirko Z."/>
            <person name="Jaffe D.B."/>
            <person name="Alvarez P."/>
            <person name="Brockman W."/>
            <person name="Butler J."/>
            <person name="Chin C."/>
            <person name="Gnerre S."/>
            <person name="Grabherr M."/>
            <person name="Kleber M."/>
            <person name="Mauceli E."/>
            <person name="MacCallum I."/>
        </authorList>
    </citation>
    <scope>NUCLEOTIDE SEQUENCE [LARGE SCALE GENOMIC DNA]</scope>
    <source>
        <strain evidence="3">MSH-3 / Tucson 14011-0111.49</strain>
    </source>
</reference>
<dbReference type="EMBL" id="CH479198">
    <property type="protein sequence ID" value="EDW27998.1"/>
    <property type="molecule type" value="Genomic_DNA"/>
</dbReference>
<dbReference type="OMA" id="WTDDATT"/>
<keyword evidence="1" id="KW-0732">Signal</keyword>
<dbReference type="AlphaFoldDB" id="B4GYY0"/>